<reference evidence="2" key="1">
    <citation type="submission" date="2014-05" db="EMBL/GenBank/DDBJ databases">
        <authorList>
            <person name="Chronopoulou M."/>
        </authorList>
    </citation>
    <scope>NUCLEOTIDE SEQUENCE</scope>
    <source>
        <tissue evidence="2">Whole organism</tissue>
    </source>
</reference>
<dbReference type="AlphaFoldDB" id="A0A0K2U9Z2"/>
<organism evidence="2">
    <name type="scientific">Lepeophtheirus salmonis</name>
    <name type="common">Salmon louse</name>
    <name type="synonym">Caligus salmonis</name>
    <dbReference type="NCBI Taxonomy" id="72036"/>
    <lineage>
        <taxon>Eukaryota</taxon>
        <taxon>Metazoa</taxon>
        <taxon>Ecdysozoa</taxon>
        <taxon>Arthropoda</taxon>
        <taxon>Crustacea</taxon>
        <taxon>Multicrustacea</taxon>
        <taxon>Hexanauplia</taxon>
        <taxon>Copepoda</taxon>
        <taxon>Siphonostomatoida</taxon>
        <taxon>Caligidae</taxon>
        <taxon>Lepeophtheirus</taxon>
    </lineage>
</organism>
<protein>
    <submittedName>
        <fullName evidence="2">Uncharacterized protein</fullName>
    </submittedName>
</protein>
<evidence type="ECO:0000313" key="2">
    <source>
        <dbReference type="EMBL" id="CDW34782.1"/>
    </source>
</evidence>
<proteinExistence type="predicted"/>
<name>A0A0K2U9Z2_LEPSM</name>
<evidence type="ECO:0000256" key="1">
    <source>
        <dbReference type="SAM" id="MobiDB-lite"/>
    </source>
</evidence>
<accession>A0A0K2U9Z2</accession>
<feature type="region of interest" description="Disordered" evidence="1">
    <location>
        <begin position="1"/>
        <end position="27"/>
    </location>
</feature>
<dbReference type="EMBL" id="HACA01017421">
    <property type="protein sequence ID" value="CDW34782.1"/>
    <property type="molecule type" value="Transcribed_RNA"/>
</dbReference>
<sequence length="27" mass="2845">MSKAASRKLNNVSSLLGVTGGHQKSHH</sequence>